<dbReference type="PIRSF" id="PIRSF006276">
    <property type="entry name" value="UspA"/>
    <property type="match status" value="1"/>
</dbReference>
<organism evidence="4 5">
    <name type="scientific">Candidatus Nitrobium versatile</name>
    <dbReference type="NCBI Taxonomy" id="2884831"/>
    <lineage>
        <taxon>Bacteria</taxon>
        <taxon>Pseudomonadati</taxon>
        <taxon>Nitrospirota</taxon>
        <taxon>Nitrospiria</taxon>
        <taxon>Nitrospirales</taxon>
        <taxon>Nitrospiraceae</taxon>
        <taxon>Candidatus Nitrobium</taxon>
    </lineage>
</organism>
<evidence type="ECO:0000256" key="2">
    <source>
        <dbReference type="PIRNR" id="PIRNR006276"/>
    </source>
</evidence>
<keyword evidence="2" id="KW-0963">Cytoplasm</keyword>
<evidence type="ECO:0000313" key="4">
    <source>
        <dbReference type="EMBL" id="MBZ0155947.1"/>
    </source>
</evidence>
<reference evidence="4" key="2">
    <citation type="submission" date="2021-08" db="EMBL/GenBank/DDBJ databases">
        <authorList>
            <person name="Dalcin Martins P."/>
        </authorList>
    </citation>
    <scope>NUCLEOTIDE SEQUENCE</scope>
    <source>
        <strain evidence="4">MAG_39</strain>
    </source>
</reference>
<dbReference type="CDD" id="cd00293">
    <property type="entry name" value="USP-like"/>
    <property type="match status" value="1"/>
</dbReference>
<dbReference type="Gene3D" id="3.40.50.620">
    <property type="entry name" value="HUPs"/>
    <property type="match status" value="1"/>
</dbReference>
<comment type="similarity">
    <text evidence="1 2">Belongs to the universal stress protein A family.</text>
</comment>
<accession>A0A953J9R2</accession>
<comment type="caution">
    <text evidence="4">The sequence shown here is derived from an EMBL/GenBank/DDBJ whole genome shotgun (WGS) entry which is preliminary data.</text>
</comment>
<dbReference type="Proteomes" id="UP000705867">
    <property type="component" value="Unassembled WGS sequence"/>
</dbReference>
<dbReference type="InterPro" id="IPR006015">
    <property type="entry name" value="Universal_stress_UspA"/>
</dbReference>
<dbReference type="InterPro" id="IPR014729">
    <property type="entry name" value="Rossmann-like_a/b/a_fold"/>
</dbReference>
<protein>
    <recommendedName>
        <fullName evidence="2">Universal stress protein</fullName>
    </recommendedName>
</protein>
<dbReference type="PANTHER" id="PTHR46268:SF6">
    <property type="entry name" value="UNIVERSAL STRESS PROTEIN UP12"/>
    <property type="match status" value="1"/>
</dbReference>
<dbReference type="InterPro" id="IPR006016">
    <property type="entry name" value="UspA"/>
</dbReference>
<dbReference type="GO" id="GO:0005737">
    <property type="term" value="C:cytoplasm"/>
    <property type="evidence" value="ECO:0007669"/>
    <property type="project" value="UniProtKB-SubCell"/>
</dbReference>
<proteinExistence type="inferred from homology"/>
<evidence type="ECO:0000256" key="1">
    <source>
        <dbReference type="ARBA" id="ARBA00008791"/>
    </source>
</evidence>
<evidence type="ECO:0000313" key="5">
    <source>
        <dbReference type="Proteomes" id="UP000705867"/>
    </source>
</evidence>
<sequence>MQKILVAHDGSKSSDKALKKAVELSLSTNSSLTVLAVVPELYLTELPEADRNRIFESLSEETRQAMEKIRKSLSGKSIEVKTLIRQGDPAEKILETAQKMKVDLIVTGSHGRHGAKKFLLGSVSSKVVDYSKCPVLIVK</sequence>
<dbReference type="EMBL" id="JAIOIV010000058">
    <property type="protein sequence ID" value="MBZ0155947.1"/>
    <property type="molecule type" value="Genomic_DNA"/>
</dbReference>
<dbReference type="PANTHER" id="PTHR46268">
    <property type="entry name" value="STRESS RESPONSE PROTEIN NHAX"/>
    <property type="match status" value="1"/>
</dbReference>
<dbReference type="Pfam" id="PF00582">
    <property type="entry name" value="Usp"/>
    <property type="match status" value="1"/>
</dbReference>
<dbReference type="AlphaFoldDB" id="A0A953J9R2"/>
<feature type="domain" description="UspA" evidence="3">
    <location>
        <begin position="1"/>
        <end position="139"/>
    </location>
</feature>
<comment type="subcellular location">
    <subcellularLocation>
        <location evidence="2">Cytoplasm</location>
    </subcellularLocation>
</comment>
<dbReference type="SUPFAM" id="SSF52402">
    <property type="entry name" value="Adenine nucleotide alpha hydrolases-like"/>
    <property type="match status" value="1"/>
</dbReference>
<name>A0A953J9R2_9BACT</name>
<gene>
    <name evidence="4" type="ORF">K8I29_06995</name>
</gene>
<evidence type="ECO:0000259" key="3">
    <source>
        <dbReference type="Pfam" id="PF00582"/>
    </source>
</evidence>
<dbReference type="PRINTS" id="PR01438">
    <property type="entry name" value="UNVRSLSTRESS"/>
</dbReference>
<reference evidence="4" key="1">
    <citation type="journal article" date="2021" name="bioRxiv">
        <title>Unraveling nitrogen, sulfur and carbon metabolic pathways and microbial community transcriptional responses to substrate deprivation and toxicity stresses in a bioreactor mimicking anoxic brackish coastal sediment conditions.</title>
        <authorList>
            <person name="Martins P.D."/>
            <person name="Echeveste M.J."/>
            <person name="Arshad A."/>
            <person name="Kurth J."/>
            <person name="Ouboter H."/>
            <person name="Jetten M.S.M."/>
            <person name="Welte C.U."/>
        </authorList>
    </citation>
    <scope>NUCLEOTIDE SEQUENCE</scope>
    <source>
        <strain evidence="4">MAG_39</strain>
    </source>
</reference>